<evidence type="ECO:0000256" key="4">
    <source>
        <dbReference type="ARBA" id="ARBA00022692"/>
    </source>
</evidence>
<accession>A0A1U7NEK6</accession>
<dbReference type="Proteomes" id="UP000186341">
    <property type="component" value="Unassembled WGS sequence"/>
</dbReference>
<dbReference type="GeneID" id="82203327"/>
<keyword evidence="13" id="KW-1185">Reference proteome</keyword>
<evidence type="ECO:0000313" key="13">
    <source>
        <dbReference type="Proteomes" id="UP000186341"/>
    </source>
</evidence>
<evidence type="ECO:0000256" key="7">
    <source>
        <dbReference type="ARBA" id="ARBA00022958"/>
    </source>
</evidence>
<keyword evidence="2" id="KW-1003">Cell membrane</keyword>
<dbReference type="PANTHER" id="PTHR30042:SF2">
    <property type="entry name" value="POTASSIUM-TRANSPORTING ATPASE KDPC SUBUNIT"/>
    <property type="match status" value="1"/>
</dbReference>
<dbReference type="PANTHER" id="PTHR30042">
    <property type="entry name" value="POTASSIUM-TRANSPORTING ATPASE C CHAIN"/>
    <property type="match status" value="1"/>
</dbReference>
<dbReference type="GO" id="GO:0008556">
    <property type="term" value="F:P-type potassium transmembrane transporter activity"/>
    <property type="evidence" value="ECO:0007669"/>
    <property type="project" value="InterPro"/>
</dbReference>
<dbReference type="EMBL" id="MPJW01000181">
    <property type="protein sequence ID" value="OLU38035.1"/>
    <property type="molecule type" value="Genomic_DNA"/>
</dbReference>
<evidence type="ECO:0000256" key="8">
    <source>
        <dbReference type="ARBA" id="ARBA00022989"/>
    </source>
</evidence>
<keyword evidence="10 11" id="KW-0472">Membrane</keyword>
<organism evidence="12 13">
    <name type="scientific">Ileibacterium valens</name>
    <dbReference type="NCBI Taxonomy" id="1862668"/>
    <lineage>
        <taxon>Bacteria</taxon>
        <taxon>Bacillati</taxon>
        <taxon>Bacillota</taxon>
        <taxon>Erysipelotrichia</taxon>
        <taxon>Erysipelotrichales</taxon>
        <taxon>Erysipelotrichaceae</taxon>
        <taxon>Ileibacterium</taxon>
    </lineage>
</organism>
<dbReference type="OrthoDB" id="9809491at2"/>
<proteinExistence type="predicted"/>
<keyword evidence="5" id="KW-0547">Nucleotide-binding</keyword>
<sequence length="195" mass="21872">MKLLKNQFGKAALIFIGTVMVFGILYPALIYGISHLFFDHQDSGSFKETEYGKMSTLAGQSYQDDGYLWGRKQSGEAILKDGKWLWMATPADHAIDDLQYMEQKQSLKEEIQMKNPDADGAVPEELYTYSASGMDPHISYSAAMYQVSRIAKERGISEDVVASIIESESSKDWLSDSSEPLVHVTNVNLKLDELQ</sequence>
<evidence type="ECO:0000256" key="11">
    <source>
        <dbReference type="SAM" id="Phobius"/>
    </source>
</evidence>
<dbReference type="InterPro" id="IPR003820">
    <property type="entry name" value="KdpC"/>
</dbReference>
<evidence type="ECO:0000313" key="12">
    <source>
        <dbReference type="EMBL" id="OLU38035.1"/>
    </source>
</evidence>
<keyword evidence="9" id="KW-0406">Ion transport</keyword>
<evidence type="ECO:0000256" key="2">
    <source>
        <dbReference type="ARBA" id="ARBA00022475"/>
    </source>
</evidence>
<keyword evidence="3" id="KW-0633">Potassium transport</keyword>
<reference evidence="12 13" key="1">
    <citation type="submission" date="2016-11" db="EMBL/GenBank/DDBJ databases">
        <title>Description of two novel members of the family Erysipelotrichaceae: Ileibacterium lipovorans gen. nov., sp. nov. and Dubosiella newyorkensis, gen. nov., sp. nov.</title>
        <authorList>
            <person name="Cox L.M."/>
            <person name="Sohn J."/>
            <person name="Tyrrell K.L."/>
            <person name="Citron D.M."/>
            <person name="Lawson P.A."/>
            <person name="Patel N.B."/>
            <person name="Iizumi T."/>
            <person name="Perez-Perez G.I."/>
            <person name="Goldstein E.J."/>
            <person name="Blaser M.J."/>
        </authorList>
    </citation>
    <scope>NUCLEOTIDE SEQUENCE [LARGE SCALE GENOMIC DNA]</scope>
    <source>
        <strain evidence="12 13">NYU-BL-A3</strain>
    </source>
</reference>
<keyword evidence="4 11" id="KW-0812">Transmembrane</keyword>
<comment type="caution">
    <text evidence="12">The sequence shown here is derived from an EMBL/GenBank/DDBJ whole genome shotgun (WGS) entry which is preliminary data.</text>
</comment>
<gene>
    <name evidence="12" type="ORF">BO222_09140</name>
</gene>
<keyword evidence="8 11" id="KW-1133">Transmembrane helix</keyword>
<evidence type="ECO:0000256" key="3">
    <source>
        <dbReference type="ARBA" id="ARBA00022538"/>
    </source>
</evidence>
<name>A0A1U7NEK6_9FIRM</name>
<evidence type="ECO:0000256" key="10">
    <source>
        <dbReference type="ARBA" id="ARBA00023136"/>
    </source>
</evidence>
<evidence type="ECO:0000256" key="1">
    <source>
        <dbReference type="ARBA" id="ARBA00022448"/>
    </source>
</evidence>
<evidence type="ECO:0000256" key="9">
    <source>
        <dbReference type="ARBA" id="ARBA00023065"/>
    </source>
</evidence>
<dbReference type="AlphaFoldDB" id="A0A1U7NEK6"/>
<evidence type="ECO:0000256" key="5">
    <source>
        <dbReference type="ARBA" id="ARBA00022741"/>
    </source>
</evidence>
<evidence type="ECO:0000256" key="6">
    <source>
        <dbReference type="ARBA" id="ARBA00022840"/>
    </source>
</evidence>
<dbReference type="RefSeq" id="WP_075820410.1">
    <property type="nucleotide sequence ID" value="NZ_CAPNHH010000084.1"/>
</dbReference>
<feature type="transmembrane region" description="Helical" evidence="11">
    <location>
        <begin position="12"/>
        <end position="38"/>
    </location>
</feature>
<dbReference type="GO" id="GO:0016020">
    <property type="term" value="C:membrane"/>
    <property type="evidence" value="ECO:0007669"/>
    <property type="project" value="InterPro"/>
</dbReference>
<dbReference type="Pfam" id="PF02669">
    <property type="entry name" value="KdpC"/>
    <property type="match status" value="1"/>
</dbReference>
<keyword evidence="6" id="KW-0067">ATP-binding</keyword>
<protein>
    <submittedName>
        <fullName evidence="12">Uncharacterized protein</fullName>
    </submittedName>
</protein>
<dbReference type="GO" id="GO:0005524">
    <property type="term" value="F:ATP binding"/>
    <property type="evidence" value="ECO:0007669"/>
    <property type="project" value="UniProtKB-KW"/>
</dbReference>
<keyword evidence="1" id="KW-0813">Transport</keyword>
<keyword evidence="7" id="KW-0630">Potassium</keyword>